<evidence type="ECO:0000313" key="3">
    <source>
        <dbReference type="EMBL" id="CCF59977.1"/>
    </source>
</evidence>
<dbReference type="eggNOG" id="KOG4409">
    <property type="taxonomic scope" value="Eukaryota"/>
</dbReference>
<protein>
    <recommendedName>
        <fullName evidence="2">AB hydrolase-1 domain-containing protein</fullName>
    </recommendedName>
</protein>
<keyword evidence="4" id="KW-1185">Reference proteome</keyword>
<dbReference type="KEGG" id="kaf:KAFR_0I01970"/>
<accession>H2B027</accession>
<dbReference type="PANTHER" id="PTHR42886">
    <property type="entry name" value="RE40534P-RELATED"/>
    <property type="match status" value="1"/>
</dbReference>
<dbReference type="FunCoup" id="H2B027">
    <property type="interactions" value="187"/>
</dbReference>
<dbReference type="GO" id="GO:0004623">
    <property type="term" value="F:phospholipase A2 activity"/>
    <property type="evidence" value="ECO:0007669"/>
    <property type="project" value="EnsemblFungi"/>
</dbReference>
<evidence type="ECO:0000313" key="4">
    <source>
        <dbReference type="Proteomes" id="UP000005220"/>
    </source>
</evidence>
<dbReference type="GO" id="GO:0042171">
    <property type="term" value="F:lysophosphatidic acid acyltransferase activity"/>
    <property type="evidence" value="ECO:0007669"/>
    <property type="project" value="TreeGrafter"/>
</dbReference>
<dbReference type="OrthoDB" id="7457040at2759"/>
<comment type="similarity">
    <text evidence="1">Belongs to the peptidase S33 family. ABHD4/ABHD5 subfamily.</text>
</comment>
<evidence type="ECO:0000256" key="1">
    <source>
        <dbReference type="ARBA" id="ARBA00038097"/>
    </source>
</evidence>
<dbReference type="Proteomes" id="UP000005220">
    <property type="component" value="Chromosome 9"/>
</dbReference>
<proteinExistence type="inferred from homology"/>
<gene>
    <name evidence="3" type="primary">KAFR0I01970</name>
    <name evidence="3" type="ORF">KAFR_0I01970</name>
</gene>
<dbReference type="STRING" id="1071382.H2B027"/>
<feature type="domain" description="AB hydrolase-1" evidence="2">
    <location>
        <begin position="122"/>
        <end position="396"/>
    </location>
</feature>
<dbReference type="GO" id="GO:0005743">
    <property type="term" value="C:mitochondrial inner membrane"/>
    <property type="evidence" value="ECO:0007669"/>
    <property type="project" value="EnsemblFungi"/>
</dbReference>
<evidence type="ECO:0000259" key="2">
    <source>
        <dbReference type="Pfam" id="PF00561"/>
    </source>
</evidence>
<dbReference type="GO" id="GO:0055088">
    <property type="term" value="P:lipid homeostasis"/>
    <property type="evidence" value="ECO:0007669"/>
    <property type="project" value="TreeGrafter"/>
</dbReference>
<dbReference type="RefSeq" id="XP_003959112.1">
    <property type="nucleotide sequence ID" value="XM_003959063.1"/>
</dbReference>
<sequence length="411" mass="47606">MSPRLVASFLKLVLGHSKIKKSQVPVHSNISSAPVAIPLVKIIAQLPRLFPRSIDESFKDYRVYKEGPERMQEDLLSTLPFYPNVSKDKVARIIKTVVDEEGNYINEFCITPKNTVNSQKLKHLIFIHGYGAGFGFFLKNLESIPLLDNNWCIHAIDLPGFGFSSRKNFPFKYPTSNTSEVTAWFHERIRRWLEERTLLDNPKNNVIVAHSLGAYLMALYTQVYPAHLRKLIMCSPAGVSKSQNNSKAVLQPPWWYAKLWDMNLSPFTLVRLSKHLGSKLTSGWSYRRFKLIENRMQFEMLHRYSYAIFNQPGSGEYLLGFILECGGNPRCSLEDTLFSNNFNVSSKVEWAWIYGENDWMDIEGGRRVHNLLLEKFNRDSKFYMVPNAGHHLYLDNIRYFNNIIVQHMENV</sequence>
<dbReference type="SUPFAM" id="SSF53474">
    <property type="entry name" value="alpha/beta-Hydrolases"/>
    <property type="match status" value="1"/>
</dbReference>
<reference evidence="3 4" key="1">
    <citation type="journal article" date="2011" name="Proc. Natl. Acad. Sci. U.S.A.">
        <title>Evolutionary erosion of yeast sex chromosomes by mating-type switching accidents.</title>
        <authorList>
            <person name="Gordon J.L."/>
            <person name="Armisen D."/>
            <person name="Proux-Wera E."/>
            <person name="Oheigeartaigh S.S."/>
            <person name="Byrne K.P."/>
            <person name="Wolfe K.H."/>
        </authorList>
    </citation>
    <scope>NUCLEOTIDE SEQUENCE [LARGE SCALE GENOMIC DNA]</scope>
    <source>
        <strain evidence="4">ATCC 22294 / BCRC 22015 / CBS 2517 / CECT 1963 / NBRC 1671 / NRRL Y-8276</strain>
    </source>
</reference>
<dbReference type="Pfam" id="PF00561">
    <property type="entry name" value="Abhydrolase_1"/>
    <property type="match status" value="1"/>
</dbReference>
<dbReference type="InterPro" id="IPR029058">
    <property type="entry name" value="AB_hydrolase_fold"/>
</dbReference>
<dbReference type="GO" id="GO:0035965">
    <property type="term" value="P:cardiolipin acyl-chain remodeling"/>
    <property type="evidence" value="ECO:0007669"/>
    <property type="project" value="EnsemblFungi"/>
</dbReference>
<dbReference type="GO" id="GO:0006654">
    <property type="term" value="P:phosphatidic acid biosynthetic process"/>
    <property type="evidence" value="ECO:0007669"/>
    <property type="project" value="TreeGrafter"/>
</dbReference>
<dbReference type="InterPro" id="IPR000073">
    <property type="entry name" value="AB_hydrolase_1"/>
</dbReference>
<dbReference type="AlphaFoldDB" id="H2B027"/>
<dbReference type="EMBL" id="HE650829">
    <property type="protein sequence ID" value="CCF59977.1"/>
    <property type="molecule type" value="Genomic_DNA"/>
</dbReference>
<dbReference type="GeneID" id="13883717"/>
<dbReference type="InParanoid" id="H2B027"/>
<name>H2B027_KAZAF</name>
<organism evidence="3 4">
    <name type="scientific">Kazachstania africana (strain ATCC 22294 / BCRC 22015 / CBS 2517 / CECT 1963 / NBRC 1671 / NRRL Y-8276)</name>
    <name type="common">Yeast</name>
    <name type="synonym">Kluyveromyces africanus</name>
    <dbReference type="NCBI Taxonomy" id="1071382"/>
    <lineage>
        <taxon>Eukaryota</taxon>
        <taxon>Fungi</taxon>
        <taxon>Dikarya</taxon>
        <taxon>Ascomycota</taxon>
        <taxon>Saccharomycotina</taxon>
        <taxon>Saccharomycetes</taxon>
        <taxon>Saccharomycetales</taxon>
        <taxon>Saccharomycetaceae</taxon>
        <taxon>Kazachstania</taxon>
    </lineage>
</organism>
<dbReference type="PANTHER" id="PTHR42886:SF29">
    <property type="entry name" value="PUMMELIG, ISOFORM A"/>
    <property type="match status" value="1"/>
</dbReference>
<dbReference type="Gene3D" id="3.40.50.1820">
    <property type="entry name" value="alpha/beta hydrolase"/>
    <property type="match status" value="1"/>
</dbReference>
<dbReference type="HOGENOM" id="CLU_017361_3_1_1"/>